<organism evidence="2 3">
    <name type="scientific">Gordonia rhizosphera NBRC 16068</name>
    <dbReference type="NCBI Taxonomy" id="1108045"/>
    <lineage>
        <taxon>Bacteria</taxon>
        <taxon>Bacillati</taxon>
        <taxon>Actinomycetota</taxon>
        <taxon>Actinomycetes</taxon>
        <taxon>Mycobacteriales</taxon>
        <taxon>Gordoniaceae</taxon>
        <taxon>Gordonia</taxon>
    </lineage>
</organism>
<dbReference type="EMBL" id="BAHC01000186">
    <property type="protein sequence ID" value="GAB92668.1"/>
    <property type="molecule type" value="Genomic_DNA"/>
</dbReference>
<proteinExistence type="predicted"/>
<feature type="transmembrane region" description="Helical" evidence="1">
    <location>
        <begin position="535"/>
        <end position="556"/>
    </location>
</feature>
<keyword evidence="1" id="KW-1133">Transmembrane helix</keyword>
<evidence type="ECO:0000313" key="2">
    <source>
        <dbReference type="EMBL" id="GAB92668.1"/>
    </source>
</evidence>
<sequence>MTIATDASDRPRLGRILAWFALPLFFVVGFPLAYVSALHDPTPHNLALTVVGPDAVVTPIVDGLDTGDEFRVTQSSSTPDAERSVKNRDAAGGILVTVDMQAPSRGESVPSVTAYVASAEGRATVSVVQTVADNLARQLGTTARTVDVAPLADEDPLGTNLFYFLIFCSIGGYLVIITLSEVWGPSLRARLVGGVVAAIVTPPVVFWLSAIVVGDYGADAGTIARLLAAASVYVFVCALAAILAEQIIGPAITIGVIALVVFMNFPSSGGATPASLLPAFWQSVHGVWFGAGAMESFRSIIYFDGAHSYRWLLQLTAWVFALFVIVSLVHLARTTGHLRRAIDALREGKPVDDETKDTPRPLPVGIRIVGAVALPLFFIICFVFSYLTAFHAPTPNHMPITIAGPEQVTSPIVAGVDSRSPGSFDFTTTRDPTAARQAVEDRSSSGALVVSGNEVITYVASGGGRIAVPAVESLGSQVAESIGGTAEVVDVAPLAPKDATGTGLFYLLIVCSVGGYLTINALWQTFPLARLRVQLALSVGVALIAPTMAIPVESLFVGFYDASVGQMLGVWGVAFLYTYIAAMLATLLTRLFKTASTFGVTVFLLALNFPSAGGAIPASMLPGFWQGVHSVWFGAAALEAMRSIVYFDGAALGGWLVRLAIWAVVVTVVVLGVRLVQERKHFPAEPTGHERELTVPGVEAAAGSL</sequence>
<feature type="transmembrane region" description="Helical" evidence="1">
    <location>
        <begin position="191"/>
        <end position="211"/>
    </location>
</feature>
<dbReference type="eggNOG" id="COG0842">
    <property type="taxonomic scope" value="Bacteria"/>
</dbReference>
<feature type="transmembrane region" description="Helical" evidence="1">
    <location>
        <begin position="600"/>
        <end position="625"/>
    </location>
</feature>
<keyword evidence="3" id="KW-1185">Reference proteome</keyword>
<feature type="transmembrane region" description="Helical" evidence="1">
    <location>
        <begin position="368"/>
        <end position="389"/>
    </location>
</feature>
<dbReference type="AlphaFoldDB" id="K6V8W7"/>
<dbReference type="OrthoDB" id="3288304at2"/>
<feature type="transmembrane region" description="Helical" evidence="1">
    <location>
        <begin position="223"/>
        <end position="244"/>
    </location>
</feature>
<dbReference type="STRING" id="1108045.GORHZ_186_00380"/>
<keyword evidence="1" id="KW-0812">Transmembrane</keyword>
<feature type="transmembrane region" description="Helical" evidence="1">
    <location>
        <begin position="655"/>
        <end position="676"/>
    </location>
</feature>
<reference evidence="2 3" key="1">
    <citation type="submission" date="2012-08" db="EMBL/GenBank/DDBJ databases">
        <title>Whole genome shotgun sequence of Gordonia rhizosphera NBRC 16068.</title>
        <authorList>
            <person name="Takarada H."/>
            <person name="Isaki S."/>
            <person name="Hosoyama A."/>
            <person name="Tsuchikane K."/>
            <person name="Katsumata H."/>
            <person name="Baba S."/>
            <person name="Ohji S."/>
            <person name="Yamazaki S."/>
            <person name="Fujita N."/>
        </authorList>
    </citation>
    <scope>NUCLEOTIDE SEQUENCE [LARGE SCALE GENOMIC DNA]</scope>
    <source>
        <strain evidence="2 3">NBRC 16068</strain>
    </source>
</reference>
<feature type="transmembrane region" description="Helical" evidence="1">
    <location>
        <begin position="568"/>
        <end position="588"/>
    </location>
</feature>
<protein>
    <recommendedName>
        <fullName evidence="4">DUF3533 domain-containing protein</fullName>
    </recommendedName>
</protein>
<feature type="transmembrane region" description="Helical" evidence="1">
    <location>
        <begin position="161"/>
        <end position="179"/>
    </location>
</feature>
<feature type="transmembrane region" description="Helical" evidence="1">
    <location>
        <begin position="16"/>
        <end position="37"/>
    </location>
</feature>
<keyword evidence="1" id="KW-0472">Membrane</keyword>
<name>K6V8W7_9ACTN</name>
<evidence type="ECO:0008006" key="4">
    <source>
        <dbReference type="Google" id="ProtNLM"/>
    </source>
</evidence>
<evidence type="ECO:0000256" key="1">
    <source>
        <dbReference type="SAM" id="Phobius"/>
    </source>
</evidence>
<dbReference type="RefSeq" id="WP_006337344.1">
    <property type="nucleotide sequence ID" value="NZ_BAHC01000186.1"/>
</dbReference>
<dbReference type="Proteomes" id="UP000008363">
    <property type="component" value="Unassembled WGS sequence"/>
</dbReference>
<evidence type="ECO:0000313" key="3">
    <source>
        <dbReference type="Proteomes" id="UP000008363"/>
    </source>
</evidence>
<accession>K6V8W7</accession>
<feature type="transmembrane region" description="Helical" evidence="1">
    <location>
        <begin position="251"/>
        <end position="271"/>
    </location>
</feature>
<comment type="caution">
    <text evidence="2">The sequence shown here is derived from an EMBL/GenBank/DDBJ whole genome shotgun (WGS) entry which is preliminary data.</text>
</comment>
<feature type="transmembrane region" description="Helical" evidence="1">
    <location>
        <begin position="503"/>
        <end position="523"/>
    </location>
</feature>
<feature type="transmembrane region" description="Helical" evidence="1">
    <location>
        <begin position="311"/>
        <end position="332"/>
    </location>
</feature>
<gene>
    <name evidence="2" type="ORF">GORHZ_186_00380</name>
</gene>